<evidence type="ECO:0000313" key="1">
    <source>
        <dbReference type="EMBL" id="JAD52262.1"/>
    </source>
</evidence>
<sequence>MTCVGNSLIQLVIPLTTISL</sequence>
<proteinExistence type="predicted"/>
<reference evidence="1" key="2">
    <citation type="journal article" date="2015" name="Data Brief">
        <title>Shoot transcriptome of the giant reed, Arundo donax.</title>
        <authorList>
            <person name="Barrero R.A."/>
            <person name="Guerrero F.D."/>
            <person name="Moolhuijzen P."/>
            <person name="Goolsby J.A."/>
            <person name="Tidwell J."/>
            <person name="Bellgard S.E."/>
            <person name="Bellgard M.I."/>
        </authorList>
    </citation>
    <scope>NUCLEOTIDE SEQUENCE</scope>
    <source>
        <tissue evidence="1">Shoot tissue taken approximately 20 cm above the soil surface</tissue>
    </source>
</reference>
<dbReference type="AlphaFoldDB" id="A0A0A9AYV8"/>
<accession>A0A0A9AYV8</accession>
<dbReference type="EMBL" id="GBRH01245633">
    <property type="protein sequence ID" value="JAD52262.1"/>
    <property type="molecule type" value="Transcribed_RNA"/>
</dbReference>
<protein>
    <submittedName>
        <fullName evidence="1">Uncharacterized protein</fullName>
    </submittedName>
</protein>
<name>A0A0A9AYV8_ARUDO</name>
<organism evidence="1">
    <name type="scientific">Arundo donax</name>
    <name type="common">Giant reed</name>
    <name type="synonym">Donax arundinaceus</name>
    <dbReference type="NCBI Taxonomy" id="35708"/>
    <lineage>
        <taxon>Eukaryota</taxon>
        <taxon>Viridiplantae</taxon>
        <taxon>Streptophyta</taxon>
        <taxon>Embryophyta</taxon>
        <taxon>Tracheophyta</taxon>
        <taxon>Spermatophyta</taxon>
        <taxon>Magnoliopsida</taxon>
        <taxon>Liliopsida</taxon>
        <taxon>Poales</taxon>
        <taxon>Poaceae</taxon>
        <taxon>PACMAD clade</taxon>
        <taxon>Arundinoideae</taxon>
        <taxon>Arundineae</taxon>
        <taxon>Arundo</taxon>
    </lineage>
</organism>
<reference evidence="1" key="1">
    <citation type="submission" date="2014-09" db="EMBL/GenBank/DDBJ databases">
        <authorList>
            <person name="Magalhaes I.L.F."/>
            <person name="Oliveira U."/>
            <person name="Santos F.R."/>
            <person name="Vidigal T.H.D.A."/>
            <person name="Brescovit A.D."/>
            <person name="Santos A.J."/>
        </authorList>
    </citation>
    <scope>NUCLEOTIDE SEQUENCE</scope>
    <source>
        <tissue evidence="1">Shoot tissue taken approximately 20 cm above the soil surface</tissue>
    </source>
</reference>